<dbReference type="RefSeq" id="WP_168881883.1">
    <property type="nucleotide sequence ID" value="NZ_JABAIL010000002.1"/>
</dbReference>
<keyword evidence="1" id="KW-1133">Transmembrane helix</keyword>
<sequence length="219" mass="25003">MEDIELKKLFAAYDSKLDKMLQVNDAVIDSLPLDKSKKNRDRIVRFRSIEVATFSIIVLLLGGYIANHWGQTHLVISGIIVHLFAIVALVGSIGQVVLLRQIDFSKPIVEIRKKTELVNAHGLLFIKLIFLSTPVWWAYAIVGINVILGVDLYPYLEPGFVQRYFIANFLLVIPIVWAFNKLSHKNLHIKWVRTTIKVFTGSKTMEALEAINEIEEFEK</sequence>
<keyword evidence="1" id="KW-0472">Membrane</keyword>
<feature type="transmembrane region" description="Helical" evidence="1">
    <location>
        <begin position="46"/>
        <end position="66"/>
    </location>
</feature>
<feature type="transmembrane region" description="Helical" evidence="1">
    <location>
        <begin position="160"/>
        <end position="180"/>
    </location>
</feature>
<proteinExistence type="predicted"/>
<evidence type="ECO:0000256" key="1">
    <source>
        <dbReference type="SAM" id="Phobius"/>
    </source>
</evidence>
<protein>
    <submittedName>
        <fullName evidence="2">Uncharacterized protein</fullName>
    </submittedName>
</protein>
<dbReference type="Proteomes" id="UP000585050">
    <property type="component" value="Unassembled WGS sequence"/>
</dbReference>
<name>A0A7X8XVC7_9BACT</name>
<reference evidence="2 3" key="1">
    <citation type="submission" date="2020-04" db="EMBL/GenBank/DDBJ databases">
        <title>Flammeovirga sp. SR4, a novel species isolated from seawater.</title>
        <authorList>
            <person name="Wang X."/>
        </authorList>
    </citation>
    <scope>NUCLEOTIDE SEQUENCE [LARGE SCALE GENOMIC DNA]</scope>
    <source>
        <strain evidence="2 3">SR4</strain>
    </source>
</reference>
<keyword evidence="1" id="KW-0812">Transmembrane</keyword>
<feature type="transmembrane region" description="Helical" evidence="1">
    <location>
        <begin position="120"/>
        <end position="148"/>
    </location>
</feature>
<gene>
    <name evidence="2" type="ORF">HGP29_08205</name>
</gene>
<keyword evidence="3" id="KW-1185">Reference proteome</keyword>
<comment type="caution">
    <text evidence="2">The sequence shown here is derived from an EMBL/GenBank/DDBJ whole genome shotgun (WGS) entry which is preliminary data.</text>
</comment>
<dbReference type="AlphaFoldDB" id="A0A7X8XVC7"/>
<accession>A0A7X8XVC7</accession>
<dbReference type="EMBL" id="JABAIL010000002">
    <property type="protein sequence ID" value="NLR91186.1"/>
    <property type="molecule type" value="Genomic_DNA"/>
</dbReference>
<evidence type="ECO:0000313" key="2">
    <source>
        <dbReference type="EMBL" id="NLR91186.1"/>
    </source>
</evidence>
<feature type="transmembrane region" description="Helical" evidence="1">
    <location>
        <begin position="72"/>
        <end position="99"/>
    </location>
</feature>
<organism evidence="2 3">
    <name type="scientific">Flammeovirga agarivorans</name>
    <dbReference type="NCBI Taxonomy" id="2726742"/>
    <lineage>
        <taxon>Bacteria</taxon>
        <taxon>Pseudomonadati</taxon>
        <taxon>Bacteroidota</taxon>
        <taxon>Cytophagia</taxon>
        <taxon>Cytophagales</taxon>
        <taxon>Flammeovirgaceae</taxon>
        <taxon>Flammeovirga</taxon>
    </lineage>
</organism>
<evidence type="ECO:0000313" key="3">
    <source>
        <dbReference type="Proteomes" id="UP000585050"/>
    </source>
</evidence>